<evidence type="ECO:0000256" key="1">
    <source>
        <dbReference type="SAM" id="MobiDB-lite"/>
    </source>
</evidence>
<gene>
    <name evidence="2" type="ORF">SVUK_LOCUS8644</name>
</gene>
<dbReference type="EMBL" id="UYYB01031778">
    <property type="protein sequence ID" value="VDM73646.1"/>
    <property type="molecule type" value="Genomic_DNA"/>
</dbReference>
<feature type="region of interest" description="Disordered" evidence="1">
    <location>
        <begin position="1"/>
        <end position="94"/>
    </location>
</feature>
<dbReference type="Proteomes" id="UP000270094">
    <property type="component" value="Unassembled WGS sequence"/>
</dbReference>
<keyword evidence="3" id="KW-1185">Reference proteome</keyword>
<feature type="compositionally biased region" description="Polar residues" evidence="1">
    <location>
        <begin position="61"/>
        <end position="74"/>
    </location>
</feature>
<evidence type="ECO:0000313" key="2">
    <source>
        <dbReference type="EMBL" id="VDM73646.1"/>
    </source>
</evidence>
<dbReference type="AlphaFoldDB" id="A0A3P7IU51"/>
<proteinExistence type="predicted"/>
<protein>
    <submittedName>
        <fullName evidence="2">Uncharacterized protein</fullName>
    </submittedName>
</protein>
<feature type="compositionally biased region" description="Polar residues" evidence="1">
    <location>
        <begin position="1"/>
        <end position="15"/>
    </location>
</feature>
<reference evidence="2 3" key="1">
    <citation type="submission" date="2018-11" db="EMBL/GenBank/DDBJ databases">
        <authorList>
            <consortium name="Pathogen Informatics"/>
        </authorList>
    </citation>
    <scope>NUCLEOTIDE SEQUENCE [LARGE SCALE GENOMIC DNA]</scope>
</reference>
<accession>A0A3P7IU51</accession>
<name>A0A3P7IU51_STRVU</name>
<organism evidence="2 3">
    <name type="scientific">Strongylus vulgaris</name>
    <name type="common">Blood worm</name>
    <dbReference type="NCBI Taxonomy" id="40348"/>
    <lineage>
        <taxon>Eukaryota</taxon>
        <taxon>Metazoa</taxon>
        <taxon>Ecdysozoa</taxon>
        <taxon>Nematoda</taxon>
        <taxon>Chromadorea</taxon>
        <taxon>Rhabditida</taxon>
        <taxon>Rhabditina</taxon>
        <taxon>Rhabditomorpha</taxon>
        <taxon>Strongyloidea</taxon>
        <taxon>Strongylidae</taxon>
        <taxon>Strongylus</taxon>
    </lineage>
</organism>
<sequence>MSRNWQPTEGRSSTFNRRETRGAPLLLCSPRDQTNGMVAPGLEKPGRRTRRQRAAEARRNSGLTPHTHTNNNQSGEREREAAPSASDDSTSLRLRRAVSLRCGDGRTDTTSTFIRSLAALLSSAC</sequence>
<evidence type="ECO:0000313" key="3">
    <source>
        <dbReference type="Proteomes" id="UP000270094"/>
    </source>
</evidence>